<evidence type="ECO:0000256" key="1">
    <source>
        <dbReference type="SAM" id="MobiDB-lite"/>
    </source>
</evidence>
<evidence type="ECO:0000313" key="3">
    <source>
        <dbReference type="Proteomes" id="UP000825729"/>
    </source>
</evidence>
<dbReference type="AlphaFoldDB" id="A0AAV7EFU1"/>
<protein>
    <submittedName>
        <fullName evidence="2">Uncharacterized protein</fullName>
    </submittedName>
</protein>
<name>A0AAV7EFU1_ARIFI</name>
<organism evidence="2 3">
    <name type="scientific">Aristolochia fimbriata</name>
    <name type="common">White veined hardy Dutchman's pipe vine</name>
    <dbReference type="NCBI Taxonomy" id="158543"/>
    <lineage>
        <taxon>Eukaryota</taxon>
        <taxon>Viridiplantae</taxon>
        <taxon>Streptophyta</taxon>
        <taxon>Embryophyta</taxon>
        <taxon>Tracheophyta</taxon>
        <taxon>Spermatophyta</taxon>
        <taxon>Magnoliopsida</taxon>
        <taxon>Magnoliidae</taxon>
        <taxon>Piperales</taxon>
        <taxon>Aristolochiaceae</taxon>
        <taxon>Aristolochia</taxon>
    </lineage>
</organism>
<comment type="caution">
    <text evidence="2">The sequence shown here is derived from an EMBL/GenBank/DDBJ whole genome shotgun (WGS) entry which is preliminary data.</text>
</comment>
<accession>A0AAV7EFU1</accession>
<feature type="region of interest" description="Disordered" evidence="1">
    <location>
        <begin position="73"/>
        <end position="117"/>
    </location>
</feature>
<gene>
    <name evidence="2" type="ORF">H6P81_013833</name>
</gene>
<reference evidence="2 3" key="1">
    <citation type="submission" date="2021-07" db="EMBL/GenBank/DDBJ databases">
        <title>The Aristolochia fimbriata genome: insights into angiosperm evolution, floral development and chemical biosynthesis.</title>
        <authorList>
            <person name="Jiao Y."/>
        </authorList>
    </citation>
    <scope>NUCLEOTIDE SEQUENCE [LARGE SCALE GENOMIC DNA]</scope>
    <source>
        <strain evidence="2">IBCAS-2021</strain>
        <tissue evidence="2">Leaf</tissue>
    </source>
</reference>
<sequence>MEESSKLKLKWPAKRAVNSSSSAFFLQLSATTFSLDFFRQRQQPGTFRQLYRISRFISRRDISSSNFSCWISRSPDSPQLRPTPDVNSDVSPTPPDLLRNGVVAEQTAEPMGGRPRT</sequence>
<evidence type="ECO:0000313" key="2">
    <source>
        <dbReference type="EMBL" id="KAG9447705.1"/>
    </source>
</evidence>
<proteinExistence type="predicted"/>
<dbReference type="EMBL" id="JAINDJ010000005">
    <property type="protein sequence ID" value="KAG9447705.1"/>
    <property type="molecule type" value="Genomic_DNA"/>
</dbReference>
<dbReference type="Proteomes" id="UP000825729">
    <property type="component" value="Unassembled WGS sequence"/>
</dbReference>
<keyword evidence="3" id="KW-1185">Reference proteome</keyword>